<dbReference type="InterPro" id="IPR031476">
    <property type="entry name" value="DUF4686"/>
</dbReference>
<evidence type="ECO:0000313" key="4">
    <source>
        <dbReference type="RefSeq" id="XP_050927115.1"/>
    </source>
</evidence>
<feature type="coiled-coil region" evidence="1">
    <location>
        <begin position="389"/>
        <end position="458"/>
    </location>
</feature>
<dbReference type="RefSeq" id="XP_050927115.1">
    <property type="nucleotide sequence ID" value="XM_051071158.1"/>
</dbReference>
<evidence type="ECO:0000256" key="1">
    <source>
        <dbReference type="SAM" id="Coils"/>
    </source>
</evidence>
<gene>
    <name evidence="4" type="primary">ccdc30</name>
</gene>
<dbReference type="PANTHER" id="PTHR34479:SF1">
    <property type="entry name" value="COILED-COIL DOMAIN-CONTAINING PROTEIN 30"/>
    <property type="match status" value="1"/>
</dbReference>
<dbReference type="InterPro" id="IPR052825">
    <property type="entry name" value="CCD-Prefoldin_beta-like"/>
</dbReference>
<feature type="region of interest" description="Disordered" evidence="2">
    <location>
        <begin position="1"/>
        <end position="32"/>
    </location>
</feature>
<feature type="coiled-coil region" evidence="1">
    <location>
        <begin position="41"/>
        <end position="200"/>
    </location>
</feature>
<protein>
    <submittedName>
        <fullName evidence="4">LOW QUALITY PROTEIN: coiled-coil domain-containing protein 30</fullName>
    </submittedName>
</protein>
<dbReference type="CTD" id="728621"/>
<sequence>MTMDHEEVRTELDQISLRLQEDGLPPAASAEDRQRHLWQQLLRSEAKLRSAIQELQTLRTQQANEMKEVESYVAHIRGLLEERECLTADYERDNEHLRHELHQIRQQQESQSKELAEMLAQEDLGEIGLSSPSEQVAYLLVERATLLERLEAAERRLESQSLTCNLREGHHQGHIHHMMGEELRQQREDMQKSLDNMTKQCSSQSPWKKLFGLRRSGQSKHNITPAHSEEISQEQNERQRLERDLEEASRRLAMAHQDIRRLTNELDAATNNNLDSSGSGLEGMVQEVENLRTEVDKLKHCDMLKLRRAKEQNDRLDAENRALRERVRTMESEKKNLQEQLAVNDADQDVVAEEDRKDKAINSEPQNNLLAQEKDHIHKRCHEALEDGLVQVRELQRQLQRRCKEKEELEERNEELEALLGEAQNASKEESHRHEGELEGLHRRIKSLEAELKRQDAHEKIMKNGEEVKVAESYLQLHLRDSSQERLALLEARLTEEKDWRKQLEVDLSAAQAALKKDKEALQIGERELKKLRLEVNSLQTECQQGKTLIKSLTQVKGEKAVLEEKVAQMERAHSRLQSELERYKDSNRAQDDLKENRLQVDQLQEQADRLTAELSSLQSAHNTLRDEMVSERLQTAELQAKLSSSVQEKLAAEGERERQELEIQHLREQLKWHQEQLSSTKEAFSSSQKLELRTAHIESKISPVERTKDESLDELLCLKQELNLLQSKLAEEHQLASQHQLALQAQVNEAQARIKSQDSVLSQKAEEAKQMKQDLQRAQSLFTSAERELRYEKEKNMDLKRHNTLLDQEKLKLCAELKQVQTKLVQVEQTVHIQATESERQQQKIRDLELELARNSTNRSATTSLQEDLQAERTRLIAADKKVLELQQQLKNAQHQLRVEEARAGESSRLERDSRDLSDTLSALRAQQQEEHITRKLLEQREEELLQQVRSLRLKEASLTRTNAELSHRAQQLDTRLAILEAELNKAREEAKDSQKSSHRLQEELAASQQECDRLQGELQQVLLQLDTHVRKYNEKQAQHKIKLRQAKQVFLKATAQRDHTIQKLENDLVLASSLSHKEKERIHTVMDENEKLLEEKRELLRKISEAEEMGSNGMRTASTVQHRVNVLEVENRQLQERTLKLSNQVSSLERALRNVQSFYSLENSKKVQPSESLCDGILHTSALSLSSGSCDPLDILDKICRVKVGERVVVDGTRASVSTHQLSEQGYLNLTSPLIPPEAKGTEESSNYSDKV</sequence>
<reference evidence="4" key="1">
    <citation type="submission" date="2025-08" db="UniProtKB">
        <authorList>
            <consortium name="RefSeq"/>
        </authorList>
    </citation>
    <scope>IDENTIFICATION</scope>
    <source>
        <tissue evidence="4">Brain</tissue>
    </source>
</reference>
<dbReference type="Proteomes" id="UP000694890">
    <property type="component" value="Linkage group LG6"/>
</dbReference>
<feature type="region of interest" description="Disordered" evidence="2">
    <location>
        <begin position="1235"/>
        <end position="1254"/>
    </location>
</feature>
<dbReference type="AlphaFoldDB" id="A0AAJ8DPW9"/>
<evidence type="ECO:0000256" key="2">
    <source>
        <dbReference type="SAM" id="MobiDB-lite"/>
    </source>
</evidence>
<dbReference type="GeneID" id="108891715"/>
<accession>A0AAJ8DPW9</accession>
<feature type="region of interest" description="Disordered" evidence="2">
    <location>
        <begin position="216"/>
        <end position="238"/>
    </location>
</feature>
<feature type="compositionally biased region" description="Basic and acidic residues" evidence="2">
    <location>
        <begin position="227"/>
        <end position="238"/>
    </location>
</feature>
<proteinExistence type="predicted"/>
<dbReference type="Pfam" id="PF15742">
    <property type="entry name" value="DUF4686"/>
    <property type="match status" value="1"/>
</dbReference>
<feature type="region of interest" description="Disordered" evidence="2">
    <location>
        <begin position="900"/>
        <end position="919"/>
    </location>
</feature>
<keyword evidence="1" id="KW-0175">Coiled coil</keyword>
<feature type="coiled-coil region" evidence="1">
    <location>
        <begin position="1084"/>
        <end position="1153"/>
    </location>
</feature>
<name>A0AAJ8DPW9_LATCA</name>
<feature type="compositionally biased region" description="Basic and acidic residues" evidence="2">
    <location>
        <begin position="1"/>
        <end position="12"/>
    </location>
</feature>
<dbReference type="PANTHER" id="PTHR34479">
    <property type="entry name" value="COILED-COIL DOMAIN-CONTAINING PROTEIN 30"/>
    <property type="match status" value="1"/>
</dbReference>
<dbReference type="KEGG" id="lcf:108891715"/>
<evidence type="ECO:0000313" key="3">
    <source>
        <dbReference type="Proteomes" id="UP000694890"/>
    </source>
</evidence>
<feature type="coiled-coil region" evidence="1">
    <location>
        <begin position="762"/>
        <end position="789"/>
    </location>
</feature>
<feature type="coiled-coil region" evidence="1">
    <location>
        <begin position="501"/>
        <end position="684"/>
    </location>
</feature>
<organism evidence="3 4">
    <name type="scientific">Lates calcarifer</name>
    <name type="common">Barramundi</name>
    <name type="synonym">Holocentrus calcarifer</name>
    <dbReference type="NCBI Taxonomy" id="8187"/>
    <lineage>
        <taxon>Eukaryota</taxon>
        <taxon>Metazoa</taxon>
        <taxon>Chordata</taxon>
        <taxon>Craniata</taxon>
        <taxon>Vertebrata</taxon>
        <taxon>Euteleostomi</taxon>
        <taxon>Actinopterygii</taxon>
        <taxon>Neopterygii</taxon>
        <taxon>Teleostei</taxon>
        <taxon>Neoteleostei</taxon>
        <taxon>Acanthomorphata</taxon>
        <taxon>Carangaria</taxon>
        <taxon>Carangaria incertae sedis</taxon>
        <taxon>Centropomidae</taxon>
        <taxon>Lates</taxon>
    </lineage>
</organism>